<comment type="similarity">
    <text evidence="1 6">Belongs to the ClpA/ClpB family.</text>
</comment>
<dbReference type="FunFam" id="3.40.50.300:FF:000010">
    <property type="entry name" value="Chaperone clpB 1, putative"/>
    <property type="match status" value="1"/>
</dbReference>
<evidence type="ECO:0000256" key="2">
    <source>
        <dbReference type="ARBA" id="ARBA00022737"/>
    </source>
</evidence>
<dbReference type="FunFam" id="3.40.50.300:FF:000025">
    <property type="entry name" value="ATP-dependent Clp protease subunit"/>
    <property type="match status" value="1"/>
</dbReference>
<feature type="domain" description="AAA+ ATPase" evidence="8">
    <location>
        <begin position="137"/>
        <end position="281"/>
    </location>
</feature>
<dbReference type="PRINTS" id="PR00300">
    <property type="entry name" value="CLPPROTEASEA"/>
</dbReference>
<evidence type="ECO:0000256" key="5">
    <source>
        <dbReference type="ARBA" id="ARBA00023186"/>
    </source>
</evidence>
<dbReference type="GO" id="GO:0043335">
    <property type="term" value="P:protein unfolding"/>
    <property type="evidence" value="ECO:0007669"/>
    <property type="project" value="EnsemblFungi"/>
</dbReference>
<evidence type="ECO:0000259" key="9">
    <source>
        <dbReference type="SMART" id="SM01086"/>
    </source>
</evidence>
<accession>A0A1E3QRL9</accession>
<dbReference type="SMART" id="SM01086">
    <property type="entry name" value="ClpB_D2-small"/>
    <property type="match status" value="1"/>
</dbReference>
<dbReference type="FunFam" id="3.40.50.300:FF:000120">
    <property type="entry name" value="ATP-dependent chaperone ClpB"/>
    <property type="match status" value="1"/>
</dbReference>
<keyword evidence="11" id="KW-1185">Reference proteome</keyword>
<dbReference type="Pfam" id="PF07724">
    <property type="entry name" value="AAA_2"/>
    <property type="match status" value="1"/>
</dbReference>
<dbReference type="SMART" id="SM00382">
    <property type="entry name" value="AAA"/>
    <property type="match status" value="2"/>
</dbReference>
<keyword evidence="7" id="KW-0175">Coiled coil</keyword>
<dbReference type="InterPro" id="IPR018368">
    <property type="entry name" value="ClpA/B_CS1"/>
</dbReference>
<keyword evidence="2" id="KW-0677">Repeat</keyword>
<dbReference type="AlphaFoldDB" id="A0A1E3QRL9"/>
<dbReference type="Pfam" id="PF10431">
    <property type="entry name" value="ClpB_D2-small"/>
    <property type="match status" value="1"/>
</dbReference>
<evidence type="ECO:0000313" key="10">
    <source>
        <dbReference type="EMBL" id="ODQ80300.1"/>
    </source>
</evidence>
<protein>
    <recommendedName>
        <fullName evidence="12">Clp R domain-containing protein</fullName>
    </recommendedName>
</protein>
<dbReference type="PROSITE" id="PS00870">
    <property type="entry name" value="CLPAB_1"/>
    <property type="match status" value="1"/>
</dbReference>
<dbReference type="GO" id="GO:0051787">
    <property type="term" value="F:misfolded protein binding"/>
    <property type="evidence" value="ECO:0007669"/>
    <property type="project" value="EnsemblFungi"/>
</dbReference>
<dbReference type="InterPro" id="IPR041546">
    <property type="entry name" value="ClpA/ClpB_AAA_lid"/>
</dbReference>
<dbReference type="InterPro" id="IPR019489">
    <property type="entry name" value="Clp_ATPase_C"/>
</dbReference>
<feature type="coiled-coil region" evidence="7">
    <location>
        <begin position="351"/>
        <end position="431"/>
    </location>
</feature>
<dbReference type="GO" id="GO:0042026">
    <property type="term" value="P:protein refolding"/>
    <property type="evidence" value="ECO:0007669"/>
    <property type="project" value="EnsemblFungi"/>
</dbReference>
<dbReference type="InterPro" id="IPR001270">
    <property type="entry name" value="ClpA/B"/>
</dbReference>
<feature type="domain" description="AAA+ ATPase" evidence="8">
    <location>
        <begin position="535"/>
        <end position="677"/>
    </location>
</feature>
<dbReference type="GO" id="GO:0034605">
    <property type="term" value="P:cellular response to heat"/>
    <property type="evidence" value="ECO:0007669"/>
    <property type="project" value="EnsemblFungi"/>
</dbReference>
<dbReference type="InterPro" id="IPR027417">
    <property type="entry name" value="P-loop_NTPase"/>
</dbReference>
<evidence type="ECO:0000313" key="11">
    <source>
        <dbReference type="Proteomes" id="UP000094336"/>
    </source>
</evidence>
<dbReference type="InterPro" id="IPR028299">
    <property type="entry name" value="ClpA/B_CS2"/>
</dbReference>
<dbReference type="GO" id="GO:0016887">
    <property type="term" value="F:ATP hydrolysis activity"/>
    <property type="evidence" value="ECO:0007669"/>
    <property type="project" value="EnsemblFungi"/>
</dbReference>
<dbReference type="GO" id="GO:0005759">
    <property type="term" value="C:mitochondrial matrix"/>
    <property type="evidence" value="ECO:0007669"/>
    <property type="project" value="EnsemblFungi"/>
</dbReference>
<keyword evidence="5 6" id="KW-0143">Chaperone</keyword>
<proteinExistence type="inferred from homology"/>
<keyword evidence="4 6" id="KW-0067">ATP-binding</keyword>
<dbReference type="CDD" id="cd00009">
    <property type="entry name" value="AAA"/>
    <property type="match status" value="1"/>
</dbReference>
<feature type="domain" description="Clp ATPase C-terminal" evidence="9">
    <location>
        <begin position="708"/>
        <end position="800"/>
    </location>
</feature>
<dbReference type="SUPFAM" id="SSF52540">
    <property type="entry name" value="P-loop containing nucleoside triphosphate hydrolases"/>
    <property type="match status" value="2"/>
</dbReference>
<evidence type="ECO:0000259" key="8">
    <source>
        <dbReference type="SMART" id="SM00382"/>
    </source>
</evidence>
<evidence type="ECO:0000256" key="6">
    <source>
        <dbReference type="RuleBase" id="RU004432"/>
    </source>
</evidence>
<evidence type="ECO:0000256" key="1">
    <source>
        <dbReference type="ARBA" id="ARBA00008675"/>
    </source>
</evidence>
<dbReference type="InterPro" id="IPR003959">
    <property type="entry name" value="ATPase_AAA_core"/>
</dbReference>
<organism evidence="10 11">
    <name type="scientific">Babjeviella inositovora NRRL Y-12698</name>
    <dbReference type="NCBI Taxonomy" id="984486"/>
    <lineage>
        <taxon>Eukaryota</taxon>
        <taxon>Fungi</taxon>
        <taxon>Dikarya</taxon>
        <taxon>Ascomycota</taxon>
        <taxon>Saccharomycotina</taxon>
        <taxon>Pichiomycetes</taxon>
        <taxon>Serinales incertae sedis</taxon>
        <taxon>Babjeviella</taxon>
    </lineage>
</organism>
<evidence type="ECO:0000256" key="4">
    <source>
        <dbReference type="ARBA" id="ARBA00022840"/>
    </source>
</evidence>
<evidence type="ECO:0008006" key="12">
    <source>
        <dbReference type="Google" id="ProtNLM"/>
    </source>
</evidence>
<dbReference type="Gene3D" id="3.40.50.300">
    <property type="entry name" value="P-loop containing nucleotide triphosphate hydrolases"/>
    <property type="match status" value="3"/>
</dbReference>
<dbReference type="GO" id="GO:0005524">
    <property type="term" value="F:ATP binding"/>
    <property type="evidence" value="ECO:0007669"/>
    <property type="project" value="UniProtKB-KW"/>
</dbReference>
<dbReference type="GO" id="GO:0050821">
    <property type="term" value="P:protein stabilization"/>
    <property type="evidence" value="ECO:0007669"/>
    <property type="project" value="EnsemblFungi"/>
</dbReference>
<dbReference type="RefSeq" id="XP_018985628.1">
    <property type="nucleotide sequence ID" value="XM_019128722.1"/>
</dbReference>
<dbReference type="CDD" id="cd19499">
    <property type="entry name" value="RecA-like_ClpB_Hsp104-like"/>
    <property type="match status" value="1"/>
</dbReference>
<name>A0A1E3QRL9_9ASCO</name>
<gene>
    <name evidence="10" type="ORF">BABINDRAFT_161259</name>
</gene>
<reference evidence="11" key="1">
    <citation type="submission" date="2016-05" db="EMBL/GenBank/DDBJ databases">
        <title>Comparative genomics of biotechnologically important yeasts.</title>
        <authorList>
            <consortium name="DOE Joint Genome Institute"/>
            <person name="Riley R."/>
            <person name="Haridas S."/>
            <person name="Wolfe K.H."/>
            <person name="Lopes M.R."/>
            <person name="Hittinger C.T."/>
            <person name="Goker M."/>
            <person name="Salamov A."/>
            <person name="Wisecaver J."/>
            <person name="Long T.M."/>
            <person name="Aerts A.L."/>
            <person name="Barry K."/>
            <person name="Choi C."/>
            <person name="Clum A."/>
            <person name="Coughlan A.Y."/>
            <person name="Deshpande S."/>
            <person name="Douglass A.P."/>
            <person name="Hanson S.J."/>
            <person name="Klenk H.-P."/>
            <person name="Labutti K."/>
            <person name="Lapidus A."/>
            <person name="Lindquist E."/>
            <person name="Lipzen A."/>
            <person name="Meier-Kolthoff J.P."/>
            <person name="Ohm R.A."/>
            <person name="Otillar R.P."/>
            <person name="Pangilinan J."/>
            <person name="Peng Y."/>
            <person name="Rokas A."/>
            <person name="Rosa C.A."/>
            <person name="Scheuner C."/>
            <person name="Sibirny A.A."/>
            <person name="Slot J.C."/>
            <person name="Stielow J.B."/>
            <person name="Sun H."/>
            <person name="Kurtzman C.P."/>
            <person name="Blackwell M."/>
            <person name="Grigoriev I.V."/>
            <person name="Jeffries T.W."/>
        </authorList>
    </citation>
    <scope>NUCLEOTIDE SEQUENCE [LARGE SCALE GENOMIC DNA]</scope>
    <source>
        <strain evidence="11">NRRL Y-12698</strain>
    </source>
</reference>
<dbReference type="STRING" id="984486.A0A1E3QRL9"/>
<dbReference type="InterPro" id="IPR003593">
    <property type="entry name" value="AAA+_ATPase"/>
</dbReference>
<dbReference type="PANTHER" id="PTHR11638">
    <property type="entry name" value="ATP-DEPENDENT CLP PROTEASE"/>
    <property type="match status" value="1"/>
</dbReference>
<dbReference type="Pfam" id="PF17871">
    <property type="entry name" value="AAA_lid_9"/>
    <property type="match status" value="1"/>
</dbReference>
<dbReference type="PROSITE" id="PS00871">
    <property type="entry name" value="CLPAB_2"/>
    <property type="match status" value="1"/>
</dbReference>
<dbReference type="Proteomes" id="UP000094336">
    <property type="component" value="Unassembled WGS sequence"/>
</dbReference>
<dbReference type="PANTHER" id="PTHR11638:SF176">
    <property type="entry name" value="HEAT SHOCK PROTEIN 78, MITOCHONDRIAL"/>
    <property type="match status" value="1"/>
</dbReference>
<dbReference type="OrthoDB" id="47330at2759"/>
<dbReference type="EMBL" id="KV454430">
    <property type="protein sequence ID" value="ODQ80300.1"/>
    <property type="molecule type" value="Genomic_DNA"/>
</dbReference>
<keyword evidence="3 6" id="KW-0547">Nucleotide-binding</keyword>
<evidence type="ECO:0000256" key="7">
    <source>
        <dbReference type="SAM" id="Coils"/>
    </source>
</evidence>
<dbReference type="Gene3D" id="1.10.8.60">
    <property type="match status" value="1"/>
</dbReference>
<dbReference type="InterPro" id="IPR050130">
    <property type="entry name" value="ClpA_ClpB"/>
</dbReference>
<dbReference type="Pfam" id="PF00004">
    <property type="entry name" value="AAA"/>
    <property type="match status" value="1"/>
</dbReference>
<sequence>MLKPSLNKALLKSATGNYLPAMAVPRDCFQSNILSRPLSSSTSISSHPRKLTALTPVTRRSTVTPFPIAQVSTTRAFSSIPPQNMQMRMDPNQEAEEPALKKYATNLTDMAKAGKLDPVIGRDEEIRRTIQILSRRSKNNPVLIGNAGTGKTAIMEGLAQRIVNREVPELMQGKEVVALDLGSLISGSKYRGEFEERLKAVLAELDKANGNIILFIDELHILLGLGKSEGSIDASNMLKPALARGQLQCCGATTIEEYRKYIEKDAALARRFQSVLVKEPTVDDCISILRGLKEKYELHHGVRITDAAIVNAAKMSERYITDRFLPDKAIDLMDEACSALRLQHESKPDVMEQLERTVMTMEIELASLKKETDEVSLERKAKLESDLKLKQEELGTLTKKWEAERSELEQVHATKKLLEDAKMELEKATREGKYGDASQLQYAKIPELTSRLKELTSKAAASNLLHDSVTADDISRVISKMTGIPTSSLLQSERSKLLHMEETLNAKVIGQEESIKAISDAVRLQRAGLTNHSKPIASFIFLGPTGTGKTELTKSLAEFLFNDTGAMIRFDMSEFQESHSISRLIGSPPGYVGYDDNGELTEAVRRKPYSVVLFDEFEKAHRDISKLLLQVLDEGQLTDSHGRKVDFRNTIIIMTSNLGQELMVEHSSKDGDEGISDEVRSAVIQTLRHTYPPEFLNRLDEILIFNHLSRKSLENILALRLGDIQTNLLDEKKLTLEVEDLAKEWLLRKGFDLNYGARPLNRVIQKKVLNPMARMVINDELVKGDIISVTKDASMDSLDVVAVHREGPKESQAEDL</sequence>
<evidence type="ECO:0000256" key="3">
    <source>
        <dbReference type="ARBA" id="ARBA00022741"/>
    </source>
</evidence>
<dbReference type="GeneID" id="30146575"/>